<dbReference type="Proteomes" id="UP000261420">
    <property type="component" value="Unplaced"/>
</dbReference>
<dbReference type="InterPro" id="IPR013083">
    <property type="entry name" value="Znf_RING/FYVE/PHD"/>
</dbReference>
<evidence type="ECO:0000256" key="1">
    <source>
        <dbReference type="ARBA" id="ARBA00022723"/>
    </source>
</evidence>
<evidence type="ECO:0000313" key="8">
    <source>
        <dbReference type="Proteomes" id="UP000261420"/>
    </source>
</evidence>
<dbReference type="SUPFAM" id="SSF57850">
    <property type="entry name" value="RING/U-box"/>
    <property type="match status" value="1"/>
</dbReference>
<dbReference type="PROSITE" id="PS50089">
    <property type="entry name" value="ZF_RING_2"/>
    <property type="match status" value="1"/>
</dbReference>
<dbReference type="Pfam" id="PF13445">
    <property type="entry name" value="zf-RING_UBOX"/>
    <property type="match status" value="1"/>
</dbReference>
<evidence type="ECO:0000256" key="4">
    <source>
        <dbReference type="PROSITE-ProRule" id="PRU00175"/>
    </source>
</evidence>
<dbReference type="AlphaFoldDB" id="A0A3B4UP82"/>
<keyword evidence="1" id="KW-0479">Metal-binding</keyword>
<dbReference type="Ensembl" id="ENSSDUT00000019892.1">
    <property type="protein sequence ID" value="ENSSDUP00000019545.1"/>
    <property type="gene ID" value="ENSSDUG00000014247.1"/>
</dbReference>
<accession>A0A3B4UP82</accession>
<dbReference type="InterPro" id="IPR017907">
    <property type="entry name" value="Znf_RING_CS"/>
</dbReference>
<dbReference type="InterPro" id="IPR051051">
    <property type="entry name" value="E3_ubiq-ligase_TRIM/RNF"/>
</dbReference>
<name>A0A3B4UP82_SERDU</name>
<dbReference type="InterPro" id="IPR027370">
    <property type="entry name" value="Znf-RING_euk"/>
</dbReference>
<reference evidence="7" key="2">
    <citation type="submission" date="2025-09" db="UniProtKB">
        <authorList>
            <consortium name="Ensembl"/>
        </authorList>
    </citation>
    <scope>IDENTIFICATION</scope>
</reference>
<dbReference type="PANTHER" id="PTHR25465">
    <property type="entry name" value="B-BOX DOMAIN CONTAINING"/>
    <property type="match status" value="1"/>
</dbReference>
<dbReference type="InterPro" id="IPR001841">
    <property type="entry name" value="Znf_RING"/>
</dbReference>
<reference evidence="7" key="1">
    <citation type="submission" date="2025-08" db="UniProtKB">
        <authorList>
            <consortium name="Ensembl"/>
        </authorList>
    </citation>
    <scope>IDENTIFICATION</scope>
</reference>
<dbReference type="Gene3D" id="3.30.40.10">
    <property type="entry name" value="Zinc/RING finger domain, C3HC4 (zinc finger)"/>
    <property type="match status" value="1"/>
</dbReference>
<dbReference type="PROSITE" id="PS00518">
    <property type="entry name" value="ZF_RING_1"/>
    <property type="match status" value="1"/>
</dbReference>
<evidence type="ECO:0000256" key="5">
    <source>
        <dbReference type="SAM" id="Coils"/>
    </source>
</evidence>
<evidence type="ECO:0000256" key="3">
    <source>
        <dbReference type="ARBA" id="ARBA00022833"/>
    </source>
</evidence>
<dbReference type="GO" id="GO:0008270">
    <property type="term" value="F:zinc ion binding"/>
    <property type="evidence" value="ECO:0007669"/>
    <property type="project" value="UniProtKB-KW"/>
</dbReference>
<evidence type="ECO:0000259" key="6">
    <source>
        <dbReference type="PROSITE" id="PS50089"/>
    </source>
</evidence>
<dbReference type="PANTHER" id="PTHR25465:SF32">
    <property type="entry name" value="BLOODTHIRSTY-RELATED GENE FAMILY, MEMBER 16 ISOFORM X1-RELATED"/>
    <property type="match status" value="1"/>
</dbReference>
<organism evidence="7 8">
    <name type="scientific">Seriola dumerili</name>
    <name type="common">Greater amberjack</name>
    <name type="synonym">Caranx dumerili</name>
    <dbReference type="NCBI Taxonomy" id="41447"/>
    <lineage>
        <taxon>Eukaryota</taxon>
        <taxon>Metazoa</taxon>
        <taxon>Chordata</taxon>
        <taxon>Craniata</taxon>
        <taxon>Vertebrata</taxon>
        <taxon>Euteleostomi</taxon>
        <taxon>Actinopterygii</taxon>
        <taxon>Neopterygii</taxon>
        <taxon>Teleostei</taxon>
        <taxon>Neoteleostei</taxon>
        <taxon>Acanthomorphata</taxon>
        <taxon>Carangaria</taxon>
        <taxon>Carangiformes</taxon>
        <taxon>Carangidae</taxon>
        <taxon>Seriola</taxon>
    </lineage>
</organism>
<keyword evidence="3" id="KW-0862">Zinc</keyword>
<evidence type="ECO:0000313" key="7">
    <source>
        <dbReference type="Ensembl" id="ENSSDUP00000019545.1"/>
    </source>
</evidence>
<feature type="coiled-coil region" evidence="5">
    <location>
        <begin position="84"/>
        <end position="111"/>
    </location>
</feature>
<dbReference type="OMA" id="GTSCNIV"/>
<evidence type="ECO:0000256" key="2">
    <source>
        <dbReference type="ARBA" id="ARBA00022771"/>
    </source>
</evidence>
<sequence length="169" mass="19671">RAVGTSCNIVMSQQTIRHPQPSPQEQFQCSICLDTYKNPTSIPCGHNFCLECIKLFWDTKPKPECPLCKEIFKIRPELRINKGLRDITEFLRELRKETDELQKRRSKLQYLVNIEDPLHILQVSPAHRILLFSRYLSVLTFPETSFATVGKTQNKICHCPVQRFIIQDG</sequence>
<keyword evidence="5" id="KW-0175">Coiled coil</keyword>
<dbReference type="SMART" id="SM00184">
    <property type="entry name" value="RING"/>
    <property type="match status" value="1"/>
</dbReference>
<proteinExistence type="predicted"/>
<dbReference type="GeneTree" id="ENSGT00940000165127"/>
<keyword evidence="8" id="KW-1185">Reference proteome</keyword>
<protein>
    <recommendedName>
        <fullName evidence="6">RING-type domain-containing protein</fullName>
    </recommendedName>
</protein>
<keyword evidence="2 4" id="KW-0863">Zinc-finger</keyword>
<feature type="domain" description="RING-type" evidence="6">
    <location>
        <begin position="29"/>
        <end position="69"/>
    </location>
</feature>